<dbReference type="STRING" id="448386.A0A2V3IQU0"/>
<dbReference type="Gene3D" id="3.30.540.10">
    <property type="entry name" value="Fructose-1,6-Bisphosphatase, subunit A, domain 1"/>
    <property type="match status" value="1"/>
</dbReference>
<dbReference type="PANTHER" id="PTHR43200">
    <property type="entry name" value="PHOSPHATASE"/>
    <property type="match status" value="1"/>
</dbReference>
<dbReference type="GO" id="GO:0046872">
    <property type="term" value="F:metal ion binding"/>
    <property type="evidence" value="ECO:0007669"/>
    <property type="project" value="UniProtKB-KW"/>
</dbReference>
<feature type="binding site" evidence="6">
    <location>
        <position position="129"/>
    </location>
    <ligand>
        <name>Mg(2+)</name>
        <dbReference type="ChEBI" id="CHEBI:18420"/>
        <label>1</label>
        <note>catalytic</note>
    </ligand>
</feature>
<keyword evidence="8" id="KW-1185">Reference proteome</keyword>
<proteinExistence type="inferred from homology"/>
<feature type="binding site" evidence="6">
    <location>
        <position position="274"/>
    </location>
    <ligand>
        <name>Mg(2+)</name>
        <dbReference type="ChEBI" id="CHEBI:18420"/>
        <label>1</label>
        <note>catalytic</note>
    </ligand>
</feature>
<evidence type="ECO:0000256" key="5">
    <source>
        <dbReference type="ARBA" id="ARBA00022842"/>
    </source>
</evidence>
<dbReference type="Proteomes" id="UP000247409">
    <property type="component" value="Unassembled WGS sequence"/>
</dbReference>
<name>A0A2V3IQU0_9FLOR</name>
<dbReference type="GO" id="GO:0008441">
    <property type="term" value="F:3'(2'),5'-bisphosphate nucleotidase activity"/>
    <property type="evidence" value="ECO:0007669"/>
    <property type="project" value="TreeGrafter"/>
</dbReference>
<gene>
    <name evidence="7" type="ORF">BWQ96_05754</name>
</gene>
<protein>
    <submittedName>
        <fullName evidence="7">Putative PAP-specific phosphatase, mitochondrial</fullName>
    </submittedName>
</protein>
<dbReference type="Pfam" id="PF00459">
    <property type="entry name" value="Inositol_P"/>
    <property type="match status" value="1"/>
</dbReference>
<feature type="binding site" evidence="6">
    <location>
        <position position="131"/>
    </location>
    <ligand>
        <name>Mg(2+)</name>
        <dbReference type="ChEBI" id="CHEBI:18420"/>
        <label>1</label>
        <note>catalytic</note>
    </ligand>
</feature>
<comment type="caution">
    <text evidence="7">The sequence shown here is derived from an EMBL/GenBank/DDBJ whole genome shotgun (WGS) entry which is preliminary data.</text>
</comment>
<dbReference type="EMBL" id="NBIV01000089">
    <property type="protein sequence ID" value="PXF44482.1"/>
    <property type="molecule type" value="Genomic_DNA"/>
</dbReference>
<evidence type="ECO:0000313" key="8">
    <source>
        <dbReference type="Proteomes" id="UP000247409"/>
    </source>
</evidence>
<reference evidence="7 8" key="1">
    <citation type="journal article" date="2018" name="Mol. Biol. Evol.">
        <title>Analysis of the draft genome of the red seaweed Gracilariopsis chorda provides insights into genome size evolution in Rhodophyta.</title>
        <authorList>
            <person name="Lee J."/>
            <person name="Yang E.C."/>
            <person name="Graf L."/>
            <person name="Yang J.H."/>
            <person name="Qiu H."/>
            <person name="Zel Zion U."/>
            <person name="Chan C.X."/>
            <person name="Stephens T.G."/>
            <person name="Weber A.P.M."/>
            <person name="Boo G.H."/>
            <person name="Boo S.M."/>
            <person name="Kim K.M."/>
            <person name="Shin Y."/>
            <person name="Jung M."/>
            <person name="Lee S.J."/>
            <person name="Yim H.S."/>
            <person name="Lee J.H."/>
            <person name="Bhattacharya D."/>
            <person name="Yoon H.S."/>
        </authorList>
    </citation>
    <scope>NUCLEOTIDE SEQUENCE [LARGE SCALE GENOMIC DNA]</scope>
    <source>
        <strain evidence="7 8">SKKU-2015</strain>
        <tissue evidence="7">Whole body</tissue>
    </source>
</reference>
<evidence type="ECO:0000256" key="2">
    <source>
        <dbReference type="ARBA" id="ARBA00009759"/>
    </source>
</evidence>
<evidence type="ECO:0000256" key="3">
    <source>
        <dbReference type="ARBA" id="ARBA00022723"/>
    </source>
</evidence>
<keyword evidence="5 6" id="KW-0460">Magnesium</keyword>
<sequence length="342" mass="37432">MRSESFILAEEASLGFAICCFPSLDKERSFCLRTARRVDNICRRIPQLQTFMKSDESPVTAADIAIQATVFRELSNTFSEDLLVAEEDIADLVKNRPLFEAVQELVDFGLDNPFLANACKESLRWWTLDPIDGTKGLLSGSDFAVGLALIGTNERFGFPLLGTLMLPKQGVLLLADVLESKLEVIPIKELEQYGTSPKTEQNENECTAMESLPLKAKGLADDWHFSGGKHFSLPGRPSWTPLCCGSLVKYAAVAQGQAFALVQSLPNGTANSWDHAAGIAAVRASGGKVTDECGNDFAVGCLDNRDRLRLQPHSRAIVASARGMDHKELCKDVRQALEMRPL</sequence>
<comment type="similarity">
    <text evidence="2">Belongs to the inositol monophosphatase superfamily.</text>
</comment>
<accession>A0A2V3IQU0</accession>
<dbReference type="Gene3D" id="3.40.190.80">
    <property type="match status" value="1"/>
</dbReference>
<feature type="binding site" evidence="6">
    <location>
        <position position="132"/>
    </location>
    <ligand>
        <name>Mg(2+)</name>
        <dbReference type="ChEBI" id="CHEBI:18420"/>
        <label>1</label>
        <note>catalytic</note>
    </ligand>
</feature>
<dbReference type="InterPro" id="IPR051090">
    <property type="entry name" value="Inositol_monoP_superfamily"/>
</dbReference>
<feature type="binding site" evidence="6">
    <location>
        <position position="86"/>
    </location>
    <ligand>
        <name>Mg(2+)</name>
        <dbReference type="ChEBI" id="CHEBI:18420"/>
        <label>1</label>
        <note>catalytic</note>
    </ligand>
</feature>
<keyword evidence="3 6" id="KW-0479">Metal-binding</keyword>
<dbReference type="GO" id="GO:0000103">
    <property type="term" value="P:sulfate assimilation"/>
    <property type="evidence" value="ECO:0007669"/>
    <property type="project" value="TreeGrafter"/>
</dbReference>
<organism evidence="7 8">
    <name type="scientific">Gracilariopsis chorda</name>
    <dbReference type="NCBI Taxonomy" id="448386"/>
    <lineage>
        <taxon>Eukaryota</taxon>
        <taxon>Rhodophyta</taxon>
        <taxon>Florideophyceae</taxon>
        <taxon>Rhodymeniophycidae</taxon>
        <taxon>Gracilariales</taxon>
        <taxon>Gracilariaceae</taxon>
        <taxon>Gracilariopsis</taxon>
    </lineage>
</organism>
<dbReference type="SUPFAM" id="SSF56655">
    <property type="entry name" value="Carbohydrate phosphatase"/>
    <property type="match status" value="1"/>
</dbReference>
<comment type="cofactor">
    <cofactor evidence="1 6">
        <name>Mg(2+)</name>
        <dbReference type="ChEBI" id="CHEBI:18420"/>
    </cofactor>
</comment>
<dbReference type="AlphaFoldDB" id="A0A2V3IQU0"/>
<evidence type="ECO:0000256" key="4">
    <source>
        <dbReference type="ARBA" id="ARBA00022801"/>
    </source>
</evidence>
<evidence type="ECO:0000256" key="6">
    <source>
        <dbReference type="PIRSR" id="PIRSR600760-2"/>
    </source>
</evidence>
<evidence type="ECO:0000256" key="1">
    <source>
        <dbReference type="ARBA" id="ARBA00001946"/>
    </source>
</evidence>
<keyword evidence="4" id="KW-0378">Hydrolase</keyword>
<dbReference type="OrthoDB" id="411145at2759"/>
<evidence type="ECO:0000313" key="7">
    <source>
        <dbReference type="EMBL" id="PXF44482.1"/>
    </source>
</evidence>
<dbReference type="PANTHER" id="PTHR43200:SF4">
    <property type="entry name" value="PAP-SPECIFIC PHOSPHATASE, MITOCHONDRIAL-RELATED"/>
    <property type="match status" value="1"/>
</dbReference>
<dbReference type="InterPro" id="IPR000760">
    <property type="entry name" value="Inositol_monophosphatase-like"/>
</dbReference>